<sequence>MIPDSCPRNVYENPHRTCISEHGNVRLRGSHAHQWKPQAHYCSLTGTNDSNNVVKFSINRLIIKVDGRSINKAHTIKFAICSLRIWNYLAVCSCLVLGVHKPKSDLVFFCFSPRNHRSLTLL</sequence>
<name>A0A8C9PP69_SPEDA</name>
<reference evidence="1" key="2">
    <citation type="submission" date="2025-09" db="UniProtKB">
        <authorList>
            <consortium name="Ensembl"/>
        </authorList>
    </citation>
    <scope>IDENTIFICATION</scope>
</reference>
<accession>A0A8C9PP69</accession>
<reference evidence="1" key="1">
    <citation type="submission" date="2025-08" db="UniProtKB">
        <authorList>
            <consortium name="Ensembl"/>
        </authorList>
    </citation>
    <scope>IDENTIFICATION</scope>
</reference>
<dbReference type="Ensembl" id="ENSSDAT00000011533.1">
    <property type="protein sequence ID" value="ENSSDAP00000010147.1"/>
    <property type="gene ID" value="ENSSDAG00000009249.1"/>
</dbReference>
<dbReference type="AlphaFoldDB" id="A0A8C9PP69"/>
<evidence type="ECO:0000313" key="1">
    <source>
        <dbReference type="Ensembl" id="ENSSDAP00000010147.1"/>
    </source>
</evidence>
<evidence type="ECO:0000313" key="2">
    <source>
        <dbReference type="Proteomes" id="UP000694422"/>
    </source>
</evidence>
<organism evidence="1 2">
    <name type="scientific">Spermophilus dauricus</name>
    <name type="common">Daurian ground squirrel</name>
    <dbReference type="NCBI Taxonomy" id="99837"/>
    <lineage>
        <taxon>Eukaryota</taxon>
        <taxon>Metazoa</taxon>
        <taxon>Chordata</taxon>
        <taxon>Craniata</taxon>
        <taxon>Vertebrata</taxon>
        <taxon>Euteleostomi</taxon>
        <taxon>Mammalia</taxon>
        <taxon>Eutheria</taxon>
        <taxon>Euarchontoglires</taxon>
        <taxon>Glires</taxon>
        <taxon>Rodentia</taxon>
        <taxon>Sciuromorpha</taxon>
        <taxon>Sciuridae</taxon>
        <taxon>Xerinae</taxon>
        <taxon>Marmotini</taxon>
        <taxon>Spermophilus</taxon>
    </lineage>
</organism>
<keyword evidence="2" id="KW-1185">Reference proteome</keyword>
<proteinExistence type="predicted"/>
<dbReference type="Proteomes" id="UP000694422">
    <property type="component" value="Unplaced"/>
</dbReference>
<protein>
    <submittedName>
        <fullName evidence="1">Uncharacterized protein</fullName>
    </submittedName>
</protein>